<proteinExistence type="predicted"/>
<name>A0A1M7BDP8_9BRAD</name>
<dbReference type="Gene3D" id="3.40.50.80">
    <property type="entry name" value="Nucleotide-binding domain of ferredoxin-NADP reductase (FNR) module"/>
    <property type="match status" value="1"/>
</dbReference>
<protein>
    <submittedName>
        <fullName evidence="4">3-phenylpropionate/trans-cinnamate dioxygenase ferredoxin reductase subunit</fullName>
    </submittedName>
</protein>
<dbReference type="OrthoDB" id="9806195at2"/>
<dbReference type="EMBL" id="FNTI01000001">
    <property type="protein sequence ID" value="SED53782.1"/>
    <property type="molecule type" value="Genomic_DNA"/>
</dbReference>
<dbReference type="InterPro" id="IPR006058">
    <property type="entry name" value="2Fe2S_fd_BS"/>
</dbReference>
<keyword evidence="4" id="KW-0560">Oxidoreductase</keyword>
<dbReference type="Gene3D" id="3.10.20.30">
    <property type="match status" value="1"/>
</dbReference>
<dbReference type="PRINTS" id="PR00410">
    <property type="entry name" value="PHEHYDRXLASE"/>
</dbReference>
<feature type="domain" description="2Fe-2S ferredoxin-type" evidence="2">
    <location>
        <begin position="5"/>
        <end position="84"/>
    </location>
</feature>
<accession>A0A1M7BDP8</accession>
<dbReference type="InterPro" id="IPR017938">
    <property type="entry name" value="Riboflavin_synthase-like_b-brl"/>
</dbReference>
<reference evidence="4 5" key="1">
    <citation type="submission" date="2016-10" db="EMBL/GenBank/DDBJ databases">
        <authorList>
            <person name="de Groot N.N."/>
        </authorList>
    </citation>
    <scope>NUCLEOTIDE SEQUENCE [LARGE SCALE GENOMIC DNA]</scope>
    <source>
        <strain evidence="4 5">GAS522</strain>
    </source>
</reference>
<dbReference type="InterPro" id="IPR050415">
    <property type="entry name" value="MRET"/>
</dbReference>
<dbReference type="InterPro" id="IPR036010">
    <property type="entry name" value="2Fe-2S_ferredoxin-like_sf"/>
</dbReference>
<sequence>MRKICKVTVNDEPYLANCGELLLDWALMNGVDLPHDCRAGVCGSCRVRLVGGAVFGGHTPGDEMIHACQARIASDLAIATEATPDPVALAADVAGIVRLAPDVMGVDVELPKPLDYLPGQYCKLQFRGLPARSYSPTYPLEGRSDDRLLHFHVRVLSDGMVSPALGRTIRAGHRVKLTGPYGSAFFREGHPGRIVLVASGTGFAPMWSVAVAAIMERPQRELVFIVAARNIRSLYMHAALCRLALFPNVTIIPLVSEPQSVSHAVRSGRPTEHLPQLSPDDVVYTAGAPAMTDSVARIAQAARARCYTDPFVADASLSGQTSLMTRFAGWLNQPRAKPLTPITPQRQHGTAPGTRHASAVGAR</sequence>
<gene>
    <name evidence="4" type="ORF">SAMN05444171_4390</name>
</gene>
<dbReference type="InterPro" id="IPR012675">
    <property type="entry name" value="Beta-grasp_dom_sf"/>
</dbReference>
<evidence type="ECO:0000259" key="3">
    <source>
        <dbReference type="PROSITE" id="PS51384"/>
    </source>
</evidence>
<dbReference type="InterPro" id="IPR001433">
    <property type="entry name" value="OxRdtase_FAD/NAD-bd"/>
</dbReference>
<evidence type="ECO:0000259" key="2">
    <source>
        <dbReference type="PROSITE" id="PS51085"/>
    </source>
</evidence>
<dbReference type="PANTHER" id="PTHR47354:SF5">
    <property type="entry name" value="PROTEIN RFBI"/>
    <property type="match status" value="1"/>
</dbReference>
<dbReference type="SUPFAM" id="SSF63380">
    <property type="entry name" value="Riboflavin synthase domain-like"/>
    <property type="match status" value="1"/>
</dbReference>
<dbReference type="PROSITE" id="PS51384">
    <property type="entry name" value="FAD_FR"/>
    <property type="match status" value="1"/>
</dbReference>
<dbReference type="GO" id="GO:0051213">
    <property type="term" value="F:dioxygenase activity"/>
    <property type="evidence" value="ECO:0007669"/>
    <property type="project" value="UniProtKB-KW"/>
</dbReference>
<dbReference type="InterPro" id="IPR017927">
    <property type="entry name" value="FAD-bd_FR_type"/>
</dbReference>
<dbReference type="GO" id="GO:0051537">
    <property type="term" value="F:2 iron, 2 sulfur cluster binding"/>
    <property type="evidence" value="ECO:0007669"/>
    <property type="project" value="InterPro"/>
</dbReference>
<dbReference type="InterPro" id="IPR001041">
    <property type="entry name" value="2Fe-2S_ferredoxin-type"/>
</dbReference>
<evidence type="ECO:0000256" key="1">
    <source>
        <dbReference type="SAM" id="MobiDB-lite"/>
    </source>
</evidence>
<dbReference type="CDD" id="cd06194">
    <property type="entry name" value="FNR_N-term_Iron_sulfur_binding"/>
    <property type="match status" value="1"/>
</dbReference>
<dbReference type="Proteomes" id="UP000183208">
    <property type="component" value="Unassembled WGS sequence"/>
</dbReference>
<feature type="domain" description="FAD-binding FR-type" evidence="3">
    <location>
        <begin position="86"/>
        <end position="187"/>
    </location>
</feature>
<evidence type="ECO:0000313" key="5">
    <source>
        <dbReference type="Proteomes" id="UP000183208"/>
    </source>
</evidence>
<dbReference type="SUPFAM" id="SSF54292">
    <property type="entry name" value="2Fe-2S ferredoxin-like"/>
    <property type="match status" value="1"/>
</dbReference>
<evidence type="ECO:0000313" key="4">
    <source>
        <dbReference type="EMBL" id="SED53782.1"/>
    </source>
</evidence>
<feature type="region of interest" description="Disordered" evidence="1">
    <location>
        <begin position="334"/>
        <end position="363"/>
    </location>
</feature>
<dbReference type="PROSITE" id="PS00197">
    <property type="entry name" value="2FE2S_FER_1"/>
    <property type="match status" value="1"/>
</dbReference>
<dbReference type="InterPro" id="IPR008333">
    <property type="entry name" value="Cbr1-like_FAD-bd_dom"/>
</dbReference>
<dbReference type="InterPro" id="IPR039261">
    <property type="entry name" value="FNR_nucleotide-bd"/>
</dbReference>
<dbReference type="CDD" id="cd00207">
    <property type="entry name" value="fer2"/>
    <property type="match status" value="1"/>
</dbReference>
<keyword evidence="4" id="KW-0223">Dioxygenase</keyword>
<dbReference type="Gene3D" id="2.40.30.10">
    <property type="entry name" value="Translation factors"/>
    <property type="match status" value="1"/>
</dbReference>
<dbReference type="Pfam" id="PF00175">
    <property type="entry name" value="NAD_binding_1"/>
    <property type="match status" value="1"/>
</dbReference>
<organism evidence="4 5">
    <name type="scientific">Bradyrhizobium lablabi</name>
    <dbReference type="NCBI Taxonomy" id="722472"/>
    <lineage>
        <taxon>Bacteria</taxon>
        <taxon>Pseudomonadati</taxon>
        <taxon>Pseudomonadota</taxon>
        <taxon>Alphaproteobacteria</taxon>
        <taxon>Hyphomicrobiales</taxon>
        <taxon>Nitrobacteraceae</taxon>
        <taxon>Bradyrhizobium</taxon>
    </lineage>
</organism>
<dbReference type="SUPFAM" id="SSF52343">
    <property type="entry name" value="Ferredoxin reductase-like, C-terminal NADP-linked domain"/>
    <property type="match status" value="1"/>
</dbReference>
<dbReference type="PANTHER" id="PTHR47354">
    <property type="entry name" value="NADH OXIDOREDUCTASE HCR"/>
    <property type="match status" value="1"/>
</dbReference>
<dbReference type="AlphaFoldDB" id="A0A1M7BDP8"/>
<dbReference type="Pfam" id="PF00970">
    <property type="entry name" value="FAD_binding_6"/>
    <property type="match status" value="1"/>
</dbReference>
<dbReference type="PROSITE" id="PS51085">
    <property type="entry name" value="2FE2S_FER_2"/>
    <property type="match status" value="1"/>
</dbReference>
<dbReference type="Pfam" id="PF00111">
    <property type="entry name" value="Fer2"/>
    <property type="match status" value="1"/>
</dbReference>